<dbReference type="AlphaFoldDB" id="A0A1X6WPF9"/>
<dbReference type="InterPro" id="IPR020846">
    <property type="entry name" value="MFS_dom"/>
</dbReference>
<dbReference type="InterPro" id="IPR005829">
    <property type="entry name" value="Sugar_transporter_CS"/>
</dbReference>
<dbReference type="InterPro" id="IPR011701">
    <property type="entry name" value="MFS"/>
</dbReference>
<evidence type="ECO:0000259" key="8">
    <source>
        <dbReference type="PROSITE" id="PS50850"/>
    </source>
</evidence>
<dbReference type="GO" id="GO:0022857">
    <property type="term" value="F:transmembrane transporter activity"/>
    <property type="evidence" value="ECO:0007669"/>
    <property type="project" value="InterPro"/>
</dbReference>
<feature type="transmembrane region" description="Helical" evidence="7">
    <location>
        <begin position="317"/>
        <end position="339"/>
    </location>
</feature>
<evidence type="ECO:0000256" key="1">
    <source>
        <dbReference type="ARBA" id="ARBA00004651"/>
    </source>
</evidence>
<keyword evidence="5 7" id="KW-1133">Transmembrane helix</keyword>
<dbReference type="PRINTS" id="PR01035">
    <property type="entry name" value="TCRTETA"/>
</dbReference>
<evidence type="ECO:0000256" key="7">
    <source>
        <dbReference type="SAM" id="Phobius"/>
    </source>
</evidence>
<proteinExistence type="inferred from homology"/>
<feature type="transmembrane region" description="Helical" evidence="7">
    <location>
        <begin position="109"/>
        <end position="129"/>
    </location>
</feature>
<feature type="transmembrane region" description="Helical" evidence="7">
    <location>
        <begin position="141"/>
        <end position="163"/>
    </location>
</feature>
<protein>
    <submittedName>
        <fullName evidence="9">Multidrug-efflux transporter, major facilitator superfamily (MFS) (TC 2.A.1) Efflux pump Lde</fullName>
    </submittedName>
</protein>
<keyword evidence="10" id="KW-1185">Reference proteome</keyword>
<dbReference type="Gene3D" id="1.20.1250.20">
    <property type="entry name" value="MFS general substrate transporter like domains"/>
    <property type="match status" value="1"/>
</dbReference>
<comment type="similarity">
    <text evidence="2">Belongs to the major facilitator superfamily. TCR/Tet family.</text>
</comment>
<dbReference type="Pfam" id="PF07690">
    <property type="entry name" value="MFS_1"/>
    <property type="match status" value="1"/>
</dbReference>
<dbReference type="PANTHER" id="PTHR23504">
    <property type="entry name" value="MAJOR FACILITATOR SUPERFAMILY DOMAIN-CONTAINING PROTEIN 10"/>
    <property type="match status" value="1"/>
</dbReference>
<dbReference type="RefSeq" id="WP_086951778.1">
    <property type="nucleotide sequence ID" value="NZ_FWFD01000013.1"/>
</dbReference>
<feature type="transmembrane region" description="Helical" evidence="7">
    <location>
        <begin position="255"/>
        <end position="278"/>
    </location>
</feature>
<feature type="transmembrane region" description="Helical" evidence="7">
    <location>
        <begin position="169"/>
        <end position="189"/>
    </location>
</feature>
<evidence type="ECO:0000256" key="5">
    <source>
        <dbReference type="ARBA" id="ARBA00022989"/>
    </source>
</evidence>
<gene>
    <name evidence="9" type="ORF">FM121_08670</name>
</gene>
<comment type="subcellular location">
    <subcellularLocation>
        <location evidence="1">Cell membrane</location>
        <topology evidence="1">Multi-pass membrane protein</topology>
    </subcellularLocation>
</comment>
<keyword evidence="6 7" id="KW-0472">Membrane</keyword>
<evidence type="ECO:0000256" key="6">
    <source>
        <dbReference type="ARBA" id="ARBA00023136"/>
    </source>
</evidence>
<dbReference type="InterPro" id="IPR036259">
    <property type="entry name" value="MFS_trans_sf"/>
</dbReference>
<name>A0A1X6WPF9_9ENTE</name>
<keyword evidence="3" id="KW-0813">Transport</keyword>
<evidence type="ECO:0000256" key="2">
    <source>
        <dbReference type="ARBA" id="ARBA00007520"/>
    </source>
</evidence>
<dbReference type="OrthoDB" id="9793283at2"/>
<sequence>MNNINFKQSKFFHQLIFGLIATFLCGLGFSIVMPVTPFLVEPYVTSDNQQALVVTLLMSTYAVCVFISAPIIGFMSDRFGRRPVLLISLLGATVGFLIFGIGGSLKMLFLGRIIEGITGGSIATIFAYFADITPEKDWTKYFGWISAMAGFGTIMGPTIGGILTRYGNATPLFFGAAISFTNFILGYLIMEETLTKEKQAEKINLLKLNPLSQIKEILAVSGVRSILILGFLLWLPNGALQSILSQFSIDTFLLVPSQIGLVFSIIGFQDILSQAFIMPILLKKYSDHHIISMGIFFQLLAYVFLTCSQLFLNFPLFIIGILIFGFGESIFSPAFNGMLSKSVSNKEQGKIQGASQSIQSLARVVGPIVGGQLYIHLGHYSPSAMGIVFSLGGLLIAFRIVLSSRKSY</sequence>
<dbReference type="CDD" id="cd17330">
    <property type="entry name" value="MFS_SLC46_TetA_like"/>
    <property type="match status" value="1"/>
</dbReference>
<keyword evidence="4 7" id="KW-0812">Transmembrane</keyword>
<feature type="transmembrane region" description="Helical" evidence="7">
    <location>
        <begin position="52"/>
        <end position="72"/>
    </location>
</feature>
<evidence type="ECO:0000256" key="4">
    <source>
        <dbReference type="ARBA" id="ARBA00022692"/>
    </source>
</evidence>
<feature type="transmembrane region" description="Helical" evidence="7">
    <location>
        <begin position="12"/>
        <end position="32"/>
    </location>
</feature>
<dbReference type="PROSITE" id="PS00216">
    <property type="entry name" value="SUGAR_TRANSPORT_1"/>
    <property type="match status" value="1"/>
</dbReference>
<accession>A0A1X6WPF9</accession>
<evidence type="ECO:0000313" key="10">
    <source>
        <dbReference type="Proteomes" id="UP000195918"/>
    </source>
</evidence>
<dbReference type="GO" id="GO:0005886">
    <property type="term" value="C:plasma membrane"/>
    <property type="evidence" value="ECO:0007669"/>
    <property type="project" value="UniProtKB-SubCell"/>
</dbReference>
<evidence type="ECO:0000256" key="3">
    <source>
        <dbReference type="ARBA" id="ARBA00022448"/>
    </source>
</evidence>
<dbReference type="EMBL" id="FWFD01000013">
    <property type="protein sequence ID" value="SLM86148.1"/>
    <property type="molecule type" value="Genomic_DNA"/>
</dbReference>
<dbReference type="InterPro" id="IPR001958">
    <property type="entry name" value="Tet-R_TetA/multi-R_MdtG-like"/>
</dbReference>
<feature type="transmembrane region" description="Helical" evidence="7">
    <location>
        <begin position="84"/>
        <end position="103"/>
    </location>
</feature>
<feature type="domain" description="Major facilitator superfamily (MFS) profile" evidence="8">
    <location>
        <begin position="14"/>
        <end position="405"/>
    </location>
</feature>
<evidence type="ECO:0000313" key="9">
    <source>
        <dbReference type="EMBL" id="SLM86148.1"/>
    </source>
</evidence>
<dbReference type="PANTHER" id="PTHR23504:SF15">
    <property type="entry name" value="MAJOR FACILITATOR SUPERFAMILY (MFS) PROFILE DOMAIN-CONTAINING PROTEIN"/>
    <property type="match status" value="1"/>
</dbReference>
<feature type="transmembrane region" description="Helical" evidence="7">
    <location>
        <begin position="383"/>
        <end position="402"/>
    </location>
</feature>
<dbReference type="Proteomes" id="UP000195918">
    <property type="component" value="Unassembled WGS sequence"/>
</dbReference>
<reference evidence="10" key="1">
    <citation type="submission" date="2017-02" db="EMBL/GenBank/DDBJ databases">
        <authorList>
            <person name="Dridi B."/>
        </authorList>
    </citation>
    <scope>NUCLEOTIDE SEQUENCE [LARGE SCALE GENOMIC DNA]</scope>
    <source>
        <strain evidence="10">bH819</strain>
    </source>
</reference>
<dbReference type="SUPFAM" id="SSF103473">
    <property type="entry name" value="MFS general substrate transporter"/>
    <property type="match status" value="1"/>
</dbReference>
<feature type="transmembrane region" description="Helical" evidence="7">
    <location>
        <begin position="290"/>
        <end position="311"/>
    </location>
</feature>
<organism evidence="9 10">
    <name type="scientific">Vagococcus fluvialis bH819</name>
    <dbReference type="NCBI Taxonomy" id="1255619"/>
    <lineage>
        <taxon>Bacteria</taxon>
        <taxon>Bacillati</taxon>
        <taxon>Bacillota</taxon>
        <taxon>Bacilli</taxon>
        <taxon>Lactobacillales</taxon>
        <taxon>Enterococcaceae</taxon>
        <taxon>Vagococcus</taxon>
    </lineage>
</organism>
<dbReference type="PROSITE" id="PS50850">
    <property type="entry name" value="MFS"/>
    <property type="match status" value="1"/>
</dbReference>